<feature type="transmembrane region" description="Helical" evidence="11">
    <location>
        <begin position="379"/>
        <end position="398"/>
    </location>
</feature>
<comment type="caution">
    <text evidence="13">The sequence shown here is derived from an EMBL/GenBank/DDBJ whole genome shotgun (WGS) entry which is preliminary data.</text>
</comment>
<gene>
    <name evidence="13" type="primary">rseP</name>
    <name evidence="13" type="ORF">NX782_00335</name>
</gene>
<name>A0ABT2A0E3_9BURK</name>
<sequence>MSFSHILIGFLLGLGPLIILHELGHYCVARLCGVKVRRFSIGMGRVVWSRRFGRDQTEWAVSVLPLGGYVKLVDKRDPGSAPVDAEEAAREFTSQNVWKRIAIIAAGPAVNFVVAILLMAGLFMAGKEEPGTRLRAMPADTPVYVAGVRGGDAIQAVNGRPVQSWSELRWEVVRAAIDKRDAEFALHGQGGDSYRAVIPAATLARFDPDGKDDIMEGLGLQIWRPAAVASAVVPGGAAARAGLRAGDLITAIDGKPVIDAVDVILAVRKAAGRSLQFGLKRDGQPLEATVTPERDEKSGQGIIKLEMAQLPQMVTVKAGPLDAIAKGAARAWDGSVTTLKMLGRILTGEVSLKNVSGPLTIAGVAGQAVDRGFGTYIEILAFISLSLGVMNLLPIPVLDGGQLLYYSLEVLTGRPLPARVGEIAQLAGFGLMLMLMALAVFNDLVRLF</sequence>
<dbReference type="SMART" id="SM00228">
    <property type="entry name" value="PDZ"/>
    <property type="match status" value="2"/>
</dbReference>
<evidence type="ECO:0000256" key="10">
    <source>
        <dbReference type="ARBA" id="ARBA00023136"/>
    </source>
</evidence>
<dbReference type="CDD" id="cd06163">
    <property type="entry name" value="S2P-M50_PDZ_RseP-like"/>
    <property type="match status" value="1"/>
</dbReference>
<evidence type="ECO:0000256" key="5">
    <source>
        <dbReference type="ARBA" id="ARBA00022692"/>
    </source>
</evidence>
<evidence type="ECO:0000256" key="11">
    <source>
        <dbReference type="RuleBase" id="RU362031"/>
    </source>
</evidence>
<evidence type="ECO:0000256" key="2">
    <source>
        <dbReference type="ARBA" id="ARBA00004141"/>
    </source>
</evidence>
<dbReference type="InterPro" id="IPR008915">
    <property type="entry name" value="Peptidase_M50"/>
</dbReference>
<evidence type="ECO:0000256" key="1">
    <source>
        <dbReference type="ARBA" id="ARBA00001947"/>
    </source>
</evidence>
<evidence type="ECO:0000256" key="4">
    <source>
        <dbReference type="ARBA" id="ARBA00022670"/>
    </source>
</evidence>
<evidence type="ECO:0000256" key="8">
    <source>
        <dbReference type="ARBA" id="ARBA00022989"/>
    </source>
</evidence>
<dbReference type="Proteomes" id="UP001205560">
    <property type="component" value="Unassembled WGS sequence"/>
</dbReference>
<dbReference type="InterPro" id="IPR001478">
    <property type="entry name" value="PDZ"/>
</dbReference>
<dbReference type="PANTHER" id="PTHR42837">
    <property type="entry name" value="REGULATOR OF SIGMA-E PROTEASE RSEP"/>
    <property type="match status" value="1"/>
</dbReference>
<dbReference type="Pfam" id="PF17820">
    <property type="entry name" value="PDZ_6"/>
    <property type="match status" value="1"/>
</dbReference>
<evidence type="ECO:0000313" key="13">
    <source>
        <dbReference type="EMBL" id="MCS0587647.1"/>
    </source>
</evidence>
<keyword evidence="14" id="KW-1185">Reference proteome</keyword>
<reference evidence="13 14" key="1">
    <citation type="submission" date="2022-08" db="EMBL/GenBank/DDBJ databases">
        <title>Reclassification of Massilia species as members of the genera Telluria, Duganella, Pseudoduganella, Mokoshia gen. nov. and Zemynaea gen. nov. using orthogonal and non-orthogonal genome-based approaches.</title>
        <authorList>
            <person name="Bowman J.P."/>
        </authorList>
    </citation>
    <scope>NUCLEOTIDE SEQUENCE [LARGE SCALE GENOMIC DNA]</scope>
    <source>
        <strain evidence="13 14">LMG 28164</strain>
    </source>
</reference>
<dbReference type="RefSeq" id="WP_258843484.1">
    <property type="nucleotide sequence ID" value="NZ_JANUGX010000001.1"/>
</dbReference>
<dbReference type="NCBIfam" id="TIGR00054">
    <property type="entry name" value="RIP metalloprotease RseP"/>
    <property type="match status" value="1"/>
</dbReference>
<feature type="transmembrane region" description="Helical" evidence="11">
    <location>
        <begin position="101"/>
        <end position="125"/>
    </location>
</feature>
<keyword evidence="4" id="KW-0645">Protease</keyword>
<organism evidence="13 14">
    <name type="scientific">Massilia norwichensis</name>
    <dbReference type="NCBI Taxonomy" id="1442366"/>
    <lineage>
        <taxon>Bacteria</taxon>
        <taxon>Pseudomonadati</taxon>
        <taxon>Pseudomonadota</taxon>
        <taxon>Betaproteobacteria</taxon>
        <taxon>Burkholderiales</taxon>
        <taxon>Oxalobacteraceae</taxon>
        <taxon>Telluria group</taxon>
        <taxon>Massilia</taxon>
    </lineage>
</organism>
<feature type="transmembrane region" description="Helical" evidence="11">
    <location>
        <begin position="423"/>
        <end position="445"/>
    </location>
</feature>
<proteinExistence type="inferred from homology"/>
<evidence type="ECO:0000256" key="3">
    <source>
        <dbReference type="ARBA" id="ARBA00007931"/>
    </source>
</evidence>
<protein>
    <recommendedName>
        <fullName evidence="11">Zinc metalloprotease</fullName>
        <ecNumber evidence="11">3.4.24.-</ecNumber>
    </recommendedName>
</protein>
<dbReference type="GO" id="GO:0008237">
    <property type="term" value="F:metallopeptidase activity"/>
    <property type="evidence" value="ECO:0007669"/>
    <property type="project" value="UniProtKB-KW"/>
</dbReference>
<feature type="domain" description="PDZ" evidence="12">
    <location>
        <begin position="200"/>
        <end position="257"/>
    </location>
</feature>
<keyword evidence="10 11" id="KW-0472">Membrane</keyword>
<comment type="subcellular location">
    <subcellularLocation>
        <location evidence="2">Membrane</location>
        <topology evidence="2">Multi-pass membrane protein</topology>
    </subcellularLocation>
</comment>
<evidence type="ECO:0000256" key="9">
    <source>
        <dbReference type="ARBA" id="ARBA00023049"/>
    </source>
</evidence>
<comment type="similarity">
    <text evidence="3 11">Belongs to the peptidase M50B family.</text>
</comment>
<keyword evidence="9 11" id="KW-0482">Metalloprotease</keyword>
<evidence type="ECO:0000256" key="7">
    <source>
        <dbReference type="ARBA" id="ARBA00022833"/>
    </source>
</evidence>
<evidence type="ECO:0000313" key="14">
    <source>
        <dbReference type="Proteomes" id="UP001205560"/>
    </source>
</evidence>
<dbReference type="Gene3D" id="2.30.42.10">
    <property type="match status" value="2"/>
</dbReference>
<keyword evidence="8 11" id="KW-1133">Transmembrane helix</keyword>
<evidence type="ECO:0000259" key="12">
    <source>
        <dbReference type="PROSITE" id="PS50106"/>
    </source>
</evidence>
<accession>A0ABT2A0E3</accession>
<dbReference type="PANTHER" id="PTHR42837:SF2">
    <property type="entry name" value="MEMBRANE METALLOPROTEASE ARASP2, CHLOROPLASTIC-RELATED"/>
    <property type="match status" value="1"/>
</dbReference>
<dbReference type="PROSITE" id="PS50106">
    <property type="entry name" value="PDZ"/>
    <property type="match status" value="1"/>
</dbReference>
<dbReference type="InterPro" id="IPR004387">
    <property type="entry name" value="Pept_M50_Zn"/>
</dbReference>
<dbReference type="SUPFAM" id="SSF50156">
    <property type="entry name" value="PDZ domain-like"/>
    <property type="match status" value="2"/>
</dbReference>
<dbReference type="EMBL" id="JANUGX010000001">
    <property type="protein sequence ID" value="MCS0587647.1"/>
    <property type="molecule type" value="Genomic_DNA"/>
</dbReference>
<keyword evidence="6 11" id="KW-0378">Hydrolase</keyword>
<dbReference type="Pfam" id="PF02163">
    <property type="entry name" value="Peptidase_M50"/>
    <property type="match status" value="1"/>
</dbReference>
<dbReference type="InterPro" id="IPR036034">
    <property type="entry name" value="PDZ_sf"/>
</dbReference>
<dbReference type="EC" id="3.4.24.-" evidence="11"/>
<keyword evidence="5 11" id="KW-0812">Transmembrane</keyword>
<keyword evidence="7 11" id="KW-0862">Zinc</keyword>
<evidence type="ECO:0000256" key="6">
    <source>
        <dbReference type="ARBA" id="ARBA00022801"/>
    </source>
</evidence>
<comment type="cofactor">
    <cofactor evidence="1 11">
        <name>Zn(2+)</name>
        <dbReference type="ChEBI" id="CHEBI:29105"/>
    </cofactor>
</comment>
<dbReference type="InterPro" id="IPR041489">
    <property type="entry name" value="PDZ_6"/>
</dbReference>
<keyword evidence="11" id="KW-0479">Metal-binding</keyword>